<protein>
    <submittedName>
        <fullName evidence="2">Uncharacterized protein</fullName>
    </submittedName>
</protein>
<proteinExistence type="predicted"/>
<dbReference type="AlphaFoldDB" id="X1JDV7"/>
<sequence length="46" mass="5234">MPQEITTKLKNSVERAVKVVEAMRKTKKSSSKENENIKDTKTKKGN</sequence>
<reference evidence="2" key="1">
    <citation type="journal article" date="2014" name="Front. Microbiol.">
        <title>High frequency of phylogenetically diverse reductive dehalogenase-homologous genes in deep subseafloor sedimentary metagenomes.</title>
        <authorList>
            <person name="Kawai M."/>
            <person name="Futagami T."/>
            <person name="Toyoda A."/>
            <person name="Takaki Y."/>
            <person name="Nishi S."/>
            <person name="Hori S."/>
            <person name="Arai W."/>
            <person name="Tsubouchi T."/>
            <person name="Morono Y."/>
            <person name="Uchiyama I."/>
            <person name="Ito T."/>
            <person name="Fujiyama A."/>
            <person name="Inagaki F."/>
            <person name="Takami H."/>
        </authorList>
    </citation>
    <scope>NUCLEOTIDE SEQUENCE</scope>
    <source>
        <strain evidence="2">Expedition CK06-06</strain>
    </source>
</reference>
<accession>X1JDV7</accession>
<comment type="caution">
    <text evidence="2">The sequence shown here is derived from an EMBL/GenBank/DDBJ whole genome shotgun (WGS) entry which is preliminary data.</text>
</comment>
<name>X1JDV7_9ZZZZ</name>
<feature type="region of interest" description="Disordered" evidence="1">
    <location>
        <begin position="23"/>
        <end position="46"/>
    </location>
</feature>
<evidence type="ECO:0000256" key="1">
    <source>
        <dbReference type="SAM" id="MobiDB-lite"/>
    </source>
</evidence>
<gene>
    <name evidence="2" type="ORF">S03H2_57230</name>
</gene>
<dbReference type="EMBL" id="BARU01036675">
    <property type="protein sequence ID" value="GAH79705.1"/>
    <property type="molecule type" value="Genomic_DNA"/>
</dbReference>
<organism evidence="2">
    <name type="scientific">marine sediment metagenome</name>
    <dbReference type="NCBI Taxonomy" id="412755"/>
    <lineage>
        <taxon>unclassified sequences</taxon>
        <taxon>metagenomes</taxon>
        <taxon>ecological metagenomes</taxon>
    </lineage>
</organism>
<evidence type="ECO:0000313" key="2">
    <source>
        <dbReference type="EMBL" id="GAH79705.1"/>
    </source>
</evidence>